<comment type="caution">
    <text evidence="6">The sequence shown here is derived from an EMBL/GenBank/DDBJ whole genome shotgun (WGS) entry which is preliminary data.</text>
</comment>
<evidence type="ECO:0000313" key="7">
    <source>
        <dbReference type="Proteomes" id="UP000648187"/>
    </source>
</evidence>
<evidence type="ECO:0000256" key="3">
    <source>
        <dbReference type="ARBA" id="ARBA00022552"/>
    </source>
</evidence>
<evidence type="ECO:0000259" key="5">
    <source>
        <dbReference type="SMART" id="SM01007"/>
    </source>
</evidence>
<dbReference type="SMART" id="SM01007">
    <property type="entry name" value="Aldolase_II"/>
    <property type="match status" value="1"/>
</dbReference>
<dbReference type="Gene3D" id="3.40.225.10">
    <property type="entry name" value="Class II aldolase/adducin N-terminal domain"/>
    <property type="match status" value="1"/>
</dbReference>
<keyword evidence="2" id="KW-0963">Cytoplasm</keyword>
<dbReference type="EMBL" id="JACKWZ010000949">
    <property type="protein sequence ID" value="KAF9404544.1"/>
    <property type="molecule type" value="Genomic_DNA"/>
</dbReference>
<reference evidence="6" key="1">
    <citation type="submission" date="2020-08" db="EMBL/GenBank/DDBJ databases">
        <title>Spodoptera exigua strain:BAW_Kor-Di-RS1 Genome sequencing and assembly.</title>
        <authorList>
            <person name="Kim J."/>
            <person name="Nam H.Y."/>
            <person name="Kwon M."/>
            <person name="Choi J.H."/>
            <person name="Cho S.R."/>
            <person name="Kim G.-H."/>
        </authorList>
    </citation>
    <scope>NUCLEOTIDE SEQUENCE</scope>
    <source>
        <strain evidence="6">BAW_Kor-Di-RS1</strain>
        <tissue evidence="6">Whole-body</tissue>
    </source>
</reference>
<comment type="similarity">
    <text evidence="1">Belongs to the aldolase class II family. Adducin subfamily.</text>
</comment>
<feature type="domain" description="Class II aldolase/adducin N-terminal" evidence="5">
    <location>
        <begin position="6"/>
        <end position="168"/>
    </location>
</feature>
<dbReference type="InterPro" id="IPR001303">
    <property type="entry name" value="Aldolase_II/adducin_N"/>
</dbReference>
<evidence type="ECO:0000256" key="1">
    <source>
        <dbReference type="ARBA" id="ARBA00006274"/>
    </source>
</evidence>
<dbReference type="GO" id="GO:0005829">
    <property type="term" value="C:cytosol"/>
    <property type="evidence" value="ECO:0007669"/>
    <property type="project" value="TreeGrafter"/>
</dbReference>
<dbReference type="Gene3D" id="3.40.50.150">
    <property type="entry name" value="Vaccinia Virus protein VP39"/>
    <property type="match status" value="1"/>
</dbReference>
<dbReference type="PANTHER" id="PTHR31760">
    <property type="entry name" value="S-ADENOSYL-L-METHIONINE-DEPENDENT METHYLTRANSFERASES SUPERFAMILY PROTEIN"/>
    <property type="match status" value="1"/>
</dbReference>
<keyword evidence="4" id="KW-0808">Transferase</keyword>
<proteinExistence type="inferred from homology"/>
<dbReference type="InterPro" id="IPR003682">
    <property type="entry name" value="rRNA_ssu_MeTfrase_G"/>
</dbReference>
<dbReference type="Proteomes" id="UP000648187">
    <property type="component" value="Unassembled WGS sequence"/>
</dbReference>
<keyword evidence="3" id="KW-0698">rRNA processing</keyword>
<evidence type="ECO:0000313" key="6">
    <source>
        <dbReference type="EMBL" id="KAF9404544.1"/>
    </source>
</evidence>
<sequence length="352" mass="39351">MDQDGKEYIIMTPTMMSQAYLGHVSSSQILVVEPHTRKVIAGEGGLTREINMHEAVYNANSEIKAVLHAHAPNSMFWATSGLDMPNLTEATQKVEYIEVLDFEPNCSEELAEIVSNHIKKMERKTLPHEFLLDSHGVLITTGGESGIEAIHSALAILDTVEWNAEIAYKQTIFQKLGILDGYYSKGVKIGTIEDLMQHEPIYNQLVKITAGELVDRLGLENVSLYHDRAESFGQREEFRAAFDYVTARAVARLNVLSELCLPLVKKDGFFLALKAAKSEEEISEAKPAIALLGGKFQKEVSFELPVTADERHIVVIQKKKETPKKYPRKPGLPNKQPIKEMQLAESAYVNLM</sequence>
<evidence type="ECO:0000256" key="4">
    <source>
        <dbReference type="ARBA" id="ARBA00022679"/>
    </source>
</evidence>
<dbReference type="InterPro" id="IPR029063">
    <property type="entry name" value="SAM-dependent_MTases_sf"/>
</dbReference>
<evidence type="ECO:0000256" key="2">
    <source>
        <dbReference type="ARBA" id="ARBA00022490"/>
    </source>
</evidence>
<dbReference type="PANTHER" id="PTHR31760:SF0">
    <property type="entry name" value="S-ADENOSYL-L-METHIONINE-DEPENDENT METHYLTRANSFERASES SUPERFAMILY PROTEIN"/>
    <property type="match status" value="1"/>
</dbReference>
<protein>
    <recommendedName>
        <fullName evidence="5">Class II aldolase/adducin N-terminal domain-containing protein</fullName>
    </recommendedName>
</protein>
<accession>A0A835G189</accession>
<keyword evidence="7" id="KW-1185">Reference proteome</keyword>
<dbReference type="NCBIfam" id="NF004979">
    <property type="entry name" value="PRK06357.1"/>
    <property type="match status" value="1"/>
</dbReference>
<name>A0A835G189_SPOEX</name>
<dbReference type="AlphaFoldDB" id="A0A835G189"/>
<dbReference type="SUPFAM" id="SSF53639">
    <property type="entry name" value="AraD/HMP-PK domain-like"/>
    <property type="match status" value="1"/>
</dbReference>
<organism evidence="6 7">
    <name type="scientific">Spodoptera exigua</name>
    <name type="common">Beet armyworm</name>
    <name type="synonym">Noctua fulgens</name>
    <dbReference type="NCBI Taxonomy" id="7107"/>
    <lineage>
        <taxon>Eukaryota</taxon>
        <taxon>Metazoa</taxon>
        <taxon>Ecdysozoa</taxon>
        <taxon>Arthropoda</taxon>
        <taxon>Hexapoda</taxon>
        <taxon>Insecta</taxon>
        <taxon>Pterygota</taxon>
        <taxon>Neoptera</taxon>
        <taxon>Endopterygota</taxon>
        <taxon>Lepidoptera</taxon>
        <taxon>Glossata</taxon>
        <taxon>Ditrysia</taxon>
        <taxon>Noctuoidea</taxon>
        <taxon>Noctuidae</taxon>
        <taxon>Amphipyrinae</taxon>
        <taxon>Spodoptera</taxon>
    </lineage>
</organism>
<dbReference type="InterPro" id="IPR036409">
    <property type="entry name" value="Aldolase_II/adducin_N_sf"/>
</dbReference>
<dbReference type="Pfam" id="PF02527">
    <property type="entry name" value="GidB"/>
    <property type="match status" value="1"/>
</dbReference>
<dbReference type="SUPFAM" id="SSF53335">
    <property type="entry name" value="S-adenosyl-L-methionine-dependent methyltransferases"/>
    <property type="match status" value="1"/>
</dbReference>
<dbReference type="GO" id="GO:0070043">
    <property type="term" value="F:rRNA (guanine-N7-)-methyltransferase activity"/>
    <property type="evidence" value="ECO:0007669"/>
    <property type="project" value="TreeGrafter"/>
</dbReference>
<dbReference type="Pfam" id="PF00596">
    <property type="entry name" value="Aldolase_II"/>
    <property type="match status" value="1"/>
</dbReference>
<gene>
    <name evidence="6" type="ORF">HW555_014290</name>
</gene>